<dbReference type="GO" id="GO:0034069">
    <property type="term" value="F:aminoglycoside N-acetyltransferase activity"/>
    <property type="evidence" value="ECO:0007669"/>
    <property type="project" value="TreeGrafter"/>
</dbReference>
<keyword evidence="3" id="KW-1185">Reference proteome</keyword>
<dbReference type="PANTHER" id="PTHR37817:SF1">
    <property type="entry name" value="N-ACETYLTRANSFERASE EIS"/>
    <property type="match status" value="1"/>
</dbReference>
<dbReference type="InterPro" id="IPR051554">
    <property type="entry name" value="Acetyltransferase_Eis"/>
</dbReference>
<proteinExistence type="predicted"/>
<accession>A0A2Z4FKT7</accession>
<reference evidence="2 3" key="1">
    <citation type="submission" date="2018-06" db="EMBL/GenBank/DDBJ databases">
        <title>Lujinxingia sediminis gen. nov. sp. nov., a new facultative anaerobic member of the class Deltaproteobacteria, and proposal of Lujinxingaceae fam. nov.</title>
        <authorList>
            <person name="Guo L.-Y."/>
            <person name="Li C.-M."/>
            <person name="Wang S."/>
            <person name="Du Z.-J."/>
        </authorList>
    </citation>
    <scope>NUCLEOTIDE SEQUENCE [LARGE SCALE GENOMIC DNA]</scope>
    <source>
        <strain evidence="2 3">FA350</strain>
    </source>
</reference>
<dbReference type="Proteomes" id="UP000249799">
    <property type="component" value="Chromosome"/>
</dbReference>
<dbReference type="Gene3D" id="3.30.1050.10">
    <property type="entry name" value="SCP2 sterol-binding domain"/>
    <property type="match status" value="1"/>
</dbReference>
<evidence type="ECO:0000313" key="2">
    <source>
        <dbReference type="EMBL" id="AWV89318.1"/>
    </source>
</evidence>
<dbReference type="InterPro" id="IPR036527">
    <property type="entry name" value="SCP2_sterol-bd_dom_sf"/>
</dbReference>
<dbReference type="SUPFAM" id="SSF55729">
    <property type="entry name" value="Acyl-CoA N-acyltransferases (Nat)"/>
    <property type="match status" value="1"/>
</dbReference>
<organism evidence="2 3">
    <name type="scientific">Bradymonas sediminis</name>
    <dbReference type="NCBI Taxonomy" id="1548548"/>
    <lineage>
        <taxon>Bacteria</taxon>
        <taxon>Deltaproteobacteria</taxon>
        <taxon>Bradymonadales</taxon>
        <taxon>Bradymonadaceae</taxon>
        <taxon>Bradymonas</taxon>
    </lineage>
</organism>
<dbReference type="Pfam" id="PF13527">
    <property type="entry name" value="Acetyltransf_9"/>
    <property type="match status" value="1"/>
</dbReference>
<dbReference type="KEGG" id="bsed:DN745_08190"/>
<dbReference type="SUPFAM" id="SSF55718">
    <property type="entry name" value="SCP-like"/>
    <property type="match status" value="1"/>
</dbReference>
<dbReference type="OrthoDB" id="8399956at2"/>
<evidence type="ECO:0000259" key="1">
    <source>
        <dbReference type="PROSITE" id="PS51186"/>
    </source>
</evidence>
<name>A0A2Z4FKT7_9DELT</name>
<dbReference type="PANTHER" id="PTHR37817">
    <property type="entry name" value="N-ACETYLTRANSFERASE EIS"/>
    <property type="match status" value="1"/>
</dbReference>
<sequence length="431" mass="48078">MRQGRSACALPILRTKSYAAPNIRSLNGHPGEIKMSDDFSIRKLKVEDLDALYRIREIAFLDNISRTSPEAQAQHEAMLPYRYGRFRGDELLSSACWYPFGAYIGGEPQTIGALASVVSAVTARNQGNVRALLYHGLEMLQADGVGWSLEYPFDTRYYHKYGWETVSNGLFFEVPIARFARFNRPDEVERFDALDAAEMARLKRIHKSWASRYNFTLTRDERVRQDWQYTLKGTPWEPAAGSPFIFATESAYLVVIFEDSGPSTKLSVTDYAFESPQGREDIFGFINNFAGQVDSVRLQLPADDPLIMEWSNFAVAHPHPLHARIVDAAAALSGWESRAPVDLRVGISDNFCPWNDAVFQVETRGGKTHATRVDAPAQVELDVRALAQLLSGSLTVSAAQRFGLIRGEPGAIETIAAINPNPAFLGIADYF</sequence>
<dbReference type="InterPro" id="IPR016181">
    <property type="entry name" value="Acyl_CoA_acyltransferase"/>
</dbReference>
<gene>
    <name evidence="2" type="ORF">DN745_08190</name>
</gene>
<protein>
    <recommendedName>
        <fullName evidence="1">N-acetyltransferase domain-containing protein</fullName>
    </recommendedName>
</protein>
<dbReference type="PROSITE" id="PS51186">
    <property type="entry name" value="GNAT"/>
    <property type="match status" value="1"/>
</dbReference>
<dbReference type="EMBL" id="CP030032">
    <property type="protein sequence ID" value="AWV89318.1"/>
    <property type="molecule type" value="Genomic_DNA"/>
</dbReference>
<dbReference type="Gene3D" id="3.40.630.30">
    <property type="match status" value="2"/>
</dbReference>
<dbReference type="GO" id="GO:0030649">
    <property type="term" value="P:aminoglycoside antibiotic catabolic process"/>
    <property type="evidence" value="ECO:0007669"/>
    <property type="project" value="TreeGrafter"/>
</dbReference>
<feature type="domain" description="N-acetyltransferase" evidence="1">
    <location>
        <begin position="39"/>
        <end position="185"/>
    </location>
</feature>
<evidence type="ECO:0000313" key="3">
    <source>
        <dbReference type="Proteomes" id="UP000249799"/>
    </source>
</evidence>
<dbReference type="Pfam" id="PF13530">
    <property type="entry name" value="SCP2_2"/>
    <property type="match status" value="1"/>
</dbReference>
<dbReference type="InterPro" id="IPR025559">
    <property type="entry name" value="Eis_dom"/>
</dbReference>
<dbReference type="InterPro" id="IPR000182">
    <property type="entry name" value="GNAT_dom"/>
</dbReference>
<dbReference type="AlphaFoldDB" id="A0A2Z4FKT7"/>